<evidence type="ECO:0000256" key="1">
    <source>
        <dbReference type="SAM" id="MobiDB-lite"/>
    </source>
</evidence>
<dbReference type="Proteomes" id="UP000023152">
    <property type="component" value="Unassembled WGS sequence"/>
</dbReference>
<accession>X6N845</accession>
<organism evidence="2 3">
    <name type="scientific">Reticulomyxa filosa</name>
    <dbReference type="NCBI Taxonomy" id="46433"/>
    <lineage>
        <taxon>Eukaryota</taxon>
        <taxon>Sar</taxon>
        <taxon>Rhizaria</taxon>
        <taxon>Retaria</taxon>
        <taxon>Foraminifera</taxon>
        <taxon>Monothalamids</taxon>
        <taxon>Reticulomyxidae</taxon>
        <taxon>Reticulomyxa</taxon>
    </lineage>
</organism>
<reference evidence="2 3" key="1">
    <citation type="journal article" date="2013" name="Curr. Biol.">
        <title>The Genome of the Foraminiferan Reticulomyxa filosa.</title>
        <authorList>
            <person name="Glockner G."/>
            <person name="Hulsmann N."/>
            <person name="Schleicher M."/>
            <person name="Noegel A.A."/>
            <person name="Eichinger L."/>
            <person name="Gallinger C."/>
            <person name="Pawlowski J."/>
            <person name="Sierra R."/>
            <person name="Euteneuer U."/>
            <person name="Pillet L."/>
            <person name="Moustafa A."/>
            <person name="Platzer M."/>
            <person name="Groth M."/>
            <person name="Szafranski K."/>
            <person name="Schliwa M."/>
        </authorList>
    </citation>
    <scope>NUCLEOTIDE SEQUENCE [LARGE SCALE GENOMIC DNA]</scope>
</reference>
<sequence length="211" mass="24607">MTYTINKQVQQQQTTYERKKLNFVSQKEFSNYIVYVRKFIVNFCRNFLGLFLKRKKCGHLCIETSMPQSLLDDILDECDRTWAMNNATKTTNDGFSELSQDVVSRGIRQRFEGTQKKTIITTDNVMWKLANDSMRGFKHVVIEDEPEDCVEGAKIKRYEQSNDEEAENECEDENEEGKEAKHQVANHYMLDNLNQQILEHNVTPAFVSPTS</sequence>
<evidence type="ECO:0000313" key="3">
    <source>
        <dbReference type="Proteomes" id="UP000023152"/>
    </source>
</evidence>
<name>X6N845_RETFI</name>
<protein>
    <submittedName>
        <fullName evidence="2">Uncharacterized protein</fullName>
    </submittedName>
</protein>
<evidence type="ECO:0000313" key="2">
    <source>
        <dbReference type="EMBL" id="ETO22445.1"/>
    </source>
</evidence>
<dbReference type="AlphaFoldDB" id="X6N845"/>
<gene>
    <name evidence="2" type="ORF">RFI_14753</name>
</gene>
<comment type="caution">
    <text evidence="2">The sequence shown here is derived from an EMBL/GenBank/DDBJ whole genome shotgun (WGS) entry which is preliminary data.</text>
</comment>
<dbReference type="EMBL" id="ASPP01010734">
    <property type="protein sequence ID" value="ETO22445.1"/>
    <property type="molecule type" value="Genomic_DNA"/>
</dbReference>
<feature type="compositionally biased region" description="Acidic residues" evidence="1">
    <location>
        <begin position="161"/>
        <end position="176"/>
    </location>
</feature>
<keyword evidence="3" id="KW-1185">Reference proteome</keyword>
<proteinExistence type="predicted"/>
<feature type="region of interest" description="Disordered" evidence="1">
    <location>
        <begin position="159"/>
        <end position="181"/>
    </location>
</feature>